<evidence type="ECO:0000256" key="8">
    <source>
        <dbReference type="ARBA" id="ARBA00022679"/>
    </source>
</evidence>
<feature type="domain" description="Ribosomal RNA small subunit methyltransferase E methyltransferase" evidence="13">
    <location>
        <begin position="74"/>
        <end position="236"/>
    </location>
</feature>
<dbReference type="PIRSF" id="PIRSF015601">
    <property type="entry name" value="MTase_slr0722"/>
    <property type="match status" value="1"/>
</dbReference>
<dbReference type="Gene3D" id="3.40.1280.10">
    <property type="match status" value="1"/>
</dbReference>
<evidence type="ECO:0000259" key="13">
    <source>
        <dbReference type="Pfam" id="PF04452"/>
    </source>
</evidence>
<evidence type="ECO:0000256" key="5">
    <source>
        <dbReference type="ARBA" id="ARBA00022490"/>
    </source>
</evidence>
<organism evidence="15 16">
    <name type="scientific">Chitiniphilus purpureus</name>
    <dbReference type="NCBI Taxonomy" id="2981137"/>
    <lineage>
        <taxon>Bacteria</taxon>
        <taxon>Pseudomonadati</taxon>
        <taxon>Pseudomonadota</taxon>
        <taxon>Betaproteobacteria</taxon>
        <taxon>Neisseriales</taxon>
        <taxon>Chitinibacteraceae</taxon>
        <taxon>Chitiniphilus</taxon>
    </lineage>
</organism>
<dbReference type="SUPFAM" id="SSF88697">
    <property type="entry name" value="PUA domain-like"/>
    <property type="match status" value="1"/>
</dbReference>
<dbReference type="InterPro" id="IPR006700">
    <property type="entry name" value="RsmE"/>
</dbReference>
<dbReference type="NCBIfam" id="TIGR00046">
    <property type="entry name" value="RsmE family RNA methyltransferase"/>
    <property type="match status" value="1"/>
</dbReference>
<dbReference type="InterPro" id="IPR046886">
    <property type="entry name" value="RsmE_MTase_dom"/>
</dbReference>
<proteinExistence type="inferred from homology"/>
<name>A0ABY6DMI5_9NEIS</name>
<dbReference type="Proteomes" id="UP001061302">
    <property type="component" value="Chromosome"/>
</dbReference>
<evidence type="ECO:0000256" key="2">
    <source>
        <dbReference type="ARBA" id="ARBA00005528"/>
    </source>
</evidence>
<dbReference type="RefSeq" id="WP_263124991.1">
    <property type="nucleotide sequence ID" value="NZ_CP106753.1"/>
</dbReference>
<evidence type="ECO:0000256" key="11">
    <source>
        <dbReference type="ARBA" id="ARBA00047944"/>
    </source>
</evidence>
<evidence type="ECO:0000313" key="16">
    <source>
        <dbReference type="Proteomes" id="UP001061302"/>
    </source>
</evidence>
<evidence type="ECO:0000256" key="12">
    <source>
        <dbReference type="PIRNR" id="PIRNR015601"/>
    </source>
</evidence>
<dbReference type="PANTHER" id="PTHR30027:SF3">
    <property type="entry name" value="16S RRNA (URACIL(1498)-N(3))-METHYLTRANSFERASE"/>
    <property type="match status" value="1"/>
</dbReference>
<evidence type="ECO:0000256" key="7">
    <source>
        <dbReference type="ARBA" id="ARBA00022603"/>
    </source>
</evidence>
<comment type="similarity">
    <text evidence="2 12">Belongs to the RNA methyltransferase RsmE family.</text>
</comment>
<evidence type="ECO:0000313" key="15">
    <source>
        <dbReference type="EMBL" id="UXY15577.1"/>
    </source>
</evidence>
<evidence type="ECO:0000256" key="4">
    <source>
        <dbReference type="ARBA" id="ARBA00013673"/>
    </source>
</evidence>
<dbReference type="Pfam" id="PF20260">
    <property type="entry name" value="PUA_4"/>
    <property type="match status" value="1"/>
</dbReference>
<dbReference type="EMBL" id="CP106753">
    <property type="protein sequence ID" value="UXY15577.1"/>
    <property type="molecule type" value="Genomic_DNA"/>
</dbReference>
<dbReference type="EC" id="2.1.1.193" evidence="3 12"/>
<evidence type="ECO:0000256" key="9">
    <source>
        <dbReference type="ARBA" id="ARBA00022691"/>
    </source>
</evidence>
<dbReference type="Gene3D" id="2.40.240.20">
    <property type="entry name" value="Hypothetical PUA domain-like, domain 1"/>
    <property type="match status" value="1"/>
</dbReference>
<dbReference type="GO" id="GO:0032259">
    <property type="term" value="P:methylation"/>
    <property type="evidence" value="ECO:0007669"/>
    <property type="project" value="UniProtKB-KW"/>
</dbReference>
<evidence type="ECO:0000259" key="14">
    <source>
        <dbReference type="Pfam" id="PF20260"/>
    </source>
</evidence>
<sequence>MPRLFLAPDAAPVPGARLALPEAAARHAQVLRLQPGDTLTVFDGRGGEYAATVTQMGKRSVEVQIGTFDPAERESPLQLTLIQAVAAAERMDYAIQKATELGVAAIVPVNSAYSQGRLGGERAQKRHAHWQGVAVAACEQSGRTRVPQIAPVADLAKVLAAPPQAGLRLLLSPRGAVSLDALPHEAGAATVLIGPEGGLSREEEDAARAAGFMPLCLGPRVLRTETAAAVTLALLQARWGDLG</sequence>
<comment type="subcellular location">
    <subcellularLocation>
        <location evidence="1 12">Cytoplasm</location>
    </subcellularLocation>
</comment>
<feature type="domain" description="Ribosomal RNA small subunit methyltransferase E PUA-like" evidence="14">
    <location>
        <begin position="20"/>
        <end position="65"/>
    </location>
</feature>
<dbReference type="InterPro" id="IPR029026">
    <property type="entry name" value="tRNA_m1G_MTases_N"/>
</dbReference>
<keyword evidence="6 12" id="KW-0698">rRNA processing</keyword>
<dbReference type="GO" id="GO:0008168">
    <property type="term" value="F:methyltransferase activity"/>
    <property type="evidence" value="ECO:0007669"/>
    <property type="project" value="UniProtKB-KW"/>
</dbReference>
<dbReference type="PANTHER" id="PTHR30027">
    <property type="entry name" value="RIBOSOMAL RNA SMALL SUBUNIT METHYLTRANSFERASE E"/>
    <property type="match status" value="1"/>
</dbReference>
<dbReference type="InterPro" id="IPR046887">
    <property type="entry name" value="RsmE_PUA-like"/>
</dbReference>
<comment type="function">
    <text evidence="10 12">Specifically methylates the N3 position of the uracil ring of uridine 1498 (m3U1498) in 16S rRNA. Acts on the fully assembled 30S ribosomal subunit.</text>
</comment>
<evidence type="ECO:0000256" key="1">
    <source>
        <dbReference type="ARBA" id="ARBA00004496"/>
    </source>
</evidence>
<comment type="catalytic activity">
    <reaction evidence="11 12">
        <text>uridine(1498) in 16S rRNA + S-adenosyl-L-methionine = N(3)-methyluridine(1498) in 16S rRNA + S-adenosyl-L-homocysteine + H(+)</text>
        <dbReference type="Rhea" id="RHEA:42920"/>
        <dbReference type="Rhea" id="RHEA-COMP:10283"/>
        <dbReference type="Rhea" id="RHEA-COMP:10284"/>
        <dbReference type="ChEBI" id="CHEBI:15378"/>
        <dbReference type="ChEBI" id="CHEBI:57856"/>
        <dbReference type="ChEBI" id="CHEBI:59789"/>
        <dbReference type="ChEBI" id="CHEBI:65315"/>
        <dbReference type="ChEBI" id="CHEBI:74502"/>
        <dbReference type="EC" id="2.1.1.193"/>
    </reaction>
</comment>
<keyword evidence="9 12" id="KW-0949">S-adenosyl-L-methionine</keyword>
<dbReference type="InterPro" id="IPR015947">
    <property type="entry name" value="PUA-like_sf"/>
</dbReference>
<dbReference type="SUPFAM" id="SSF75217">
    <property type="entry name" value="alpha/beta knot"/>
    <property type="match status" value="1"/>
</dbReference>
<dbReference type="InterPro" id="IPR029028">
    <property type="entry name" value="Alpha/beta_knot_MTases"/>
</dbReference>
<keyword evidence="8 12" id="KW-0808">Transferase</keyword>
<dbReference type="Pfam" id="PF04452">
    <property type="entry name" value="Methyltrans_RNA"/>
    <property type="match status" value="1"/>
</dbReference>
<dbReference type="NCBIfam" id="NF008692">
    <property type="entry name" value="PRK11713.1-5"/>
    <property type="match status" value="1"/>
</dbReference>
<reference evidence="15" key="1">
    <citation type="submission" date="2022-10" db="EMBL/GenBank/DDBJ databases">
        <title>Chitiniphilus purpureus sp. nov., a novel chitin-degrading bacterium isolated from crawfish pond sediment.</title>
        <authorList>
            <person name="Li K."/>
        </authorList>
    </citation>
    <scope>NUCLEOTIDE SEQUENCE</scope>
    <source>
        <strain evidence="15">CD1</strain>
    </source>
</reference>
<evidence type="ECO:0000256" key="6">
    <source>
        <dbReference type="ARBA" id="ARBA00022552"/>
    </source>
</evidence>
<gene>
    <name evidence="15" type="ORF">N8I74_00750</name>
</gene>
<evidence type="ECO:0000256" key="10">
    <source>
        <dbReference type="ARBA" id="ARBA00025699"/>
    </source>
</evidence>
<keyword evidence="5 12" id="KW-0963">Cytoplasm</keyword>
<protein>
    <recommendedName>
        <fullName evidence="4 12">Ribosomal RNA small subunit methyltransferase E</fullName>
        <ecNumber evidence="3 12">2.1.1.193</ecNumber>
    </recommendedName>
</protein>
<accession>A0ABY6DMI5</accession>
<keyword evidence="7 12" id="KW-0489">Methyltransferase</keyword>
<dbReference type="CDD" id="cd18084">
    <property type="entry name" value="RsmE-like"/>
    <property type="match status" value="1"/>
</dbReference>
<keyword evidence="16" id="KW-1185">Reference proteome</keyword>
<evidence type="ECO:0000256" key="3">
    <source>
        <dbReference type="ARBA" id="ARBA00012328"/>
    </source>
</evidence>